<comment type="caution">
    <text evidence="1">The sequence shown here is derived from an EMBL/GenBank/DDBJ whole genome shotgun (WGS) entry which is preliminary data.</text>
</comment>
<accession>A0A0F9J2Y2</accession>
<sequence>MSVIHPGGMIENVLNDLIEAAKKHGFVLTSMVETPHGTIYFARKVFPDHITIMWTAQNWGRYIEFTSGSSFEACEKLALEDAMTTLALTGKVMGRA</sequence>
<proteinExistence type="predicted"/>
<dbReference type="AlphaFoldDB" id="A0A0F9J2Y2"/>
<protein>
    <submittedName>
        <fullName evidence="1">Uncharacterized protein</fullName>
    </submittedName>
</protein>
<name>A0A0F9J2Y2_9ZZZZ</name>
<organism evidence="1">
    <name type="scientific">marine sediment metagenome</name>
    <dbReference type="NCBI Taxonomy" id="412755"/>
    <lineage>
        <taxon>unclassified sequences</taxon>
        <taxon>metagenomes</taxon>
        <taxon>ecological metagenomes</taxon>
    </lineage>
</organism>
<reference evidence="1" key="1">
    <citation type="journal article" date="2015" name="Nature">
        <title>Complex archaea that bridge the gap between prokaryotes and eukaryotes.</title>
        <authorList>
            <person name="Spang A."/>
            <person name="Saw J.H."/>
            <person name="Jorgensen S.L."/>
            <person name="Zaremba-Niedzwiedzka K."/>
            <person name="Martijn J."/>
            <person name="Lind A.E."/>
            <person name="van Eijk R."/>
            <person name="Schleper C."/>
            <person name="Guy L."/>
            <person name="Ettema T.J."/>
        </authorList>
    </citation>
    <scope>NUCLEOTIDE SEQUENCE</scope>
</reference>
<gene>
    <name evidence="1" type="ORF">LCGC14_1506690</name>
</gene>
<evidence type="ECO:0000313" key="1">
    <source>
        <dbReference type="EMBL" id="KKM63913.1"/>
    </source>
</evidence>
<dbReference type="EMBL" id="LAZR01011004">
    <property type="protein sequence ID" value="KKM63913.1"/>
    <property type="molecule type" value="Genomic_DNA"/>
</dbReference>